<dbReference type="SMART" id="SM00308">
    <property type="entry name" value="LH2"/>
    <property type="match status" value="1"/>
</dbReference>
<evidence type="ECO:0000313" key="8">
    <source>
        <dbReference type="Proteomes" id="UP001249851"/>
    </source>
</evidence>
<dbReference type="Pfam" id="PF12796">
    <property type="entry name" value="Ank_2"/>
    <property type="match status" value="2"/>
</dbReference>
<proteinExistence type="predicted"/>
<feature type="compositionally biased region" description="Basic and acidic residues" evidence="5">
    <location>
        <begin position="737"/>
        <end position="748"/>
    </location>
</feature>
<accession>A0AAD9QRF3</accession>
<evidence type="ECO:0000256" key="2">
    <source>
        <dbReference type="ARBA" id="ARBA00023043"/>
    </source>
</evidence>
<evidence type="ECO:0000256" key="4">
    <source>
        <dbReference type="PROSITE-ProRule" id="PRU00152"/>
    </source>
</evidence>
<dbReference type="Gene3D" id="2.40.180.10">
    <property type="entry name" value="Catalase core domain"/>
    <property type="match status" value="1"/>
</dbReference>
<feature type="compositionally biased region" description="Basic and acidic residues" evidence="5">
    <location>
        <begin position="778"/>
        <end position="792"/>
    </location>
</feature>
<keyword evidence="2 3" id="KW-0040">ANK repeat</keyword>
<feature type="repeat" description="ANK" evidence="3">
    <location>
        <begin position="985"/>
        <end position="1017"/>
    </location>
</feature>
<organism evidence="7 8">
    <name type="scientific">Acropora cervicornis</name>
    <name type="common">Staghorn coral</name>
    <dbReference type="NCBI Taxonomy" id="6130"/>
    <lineage>
        <taxon>Eukaryota</taxon>
        <taxon>Metazoa</taxon>
        <taxon>Cnidaria</taxon>
        <taxon>Anthozoa</taxon>
        <taxon>Hexacorallia</taxon>
        <taxon>Scleractinia</taxon>
        <taxon>Astrocoeniina</taxon>
        <taxon>Acroporidae</taxon>
        <taxon>Acropora</taxon>
    </lineage>
</organism>
<dbReference type="SUPFAM" id="SSF48403">
    <property type="entry name" value="Ankyrin repeat"/>
    <property type="match status" value="1"/>
</dbReference>
<feature type="region of interest" description="Disordered" evidence="5">
    <location>
        <begin position="1052"/>
        <end position="1145"/>
    </location>
</feature>
<feature type="compositionally biased region" description="Polar residues" evidence="5">
    <location>
        <begin position="16"/>
        <end position="27"/>
    </location>
</feature>
<evidence type="ECO:0000256" key="5">
    <source>
        <dbReference type="SAM" id="MobiDB-lite"/>
    </source>
</evidence>
<dbReference type="SMART" id="SM00248">
    <property type="entry name" value="ANK"/>
    <property type="match status" value="5"/>
</dbReference>
<dbReference type="SUPFAM" id="SSF49723">
    <property type="entry name" value="Lipase/lipooxygenase domain (PLAT/LH2 domain)"/>
    <property type="match status" value="1"/>
</dbReference>
<comment type="caution">
    <text evidence="4">Lacks conserved residue(s) required for the propagation of feature annotation.</text>
</comment>
<feature type="compositionally biased region" description="Basic and acidic residues" evidence="5">
    <location>
        <begin position="845"/>
        <end position="861"/>
    </location>
</feature>
<gene>
    <name evidence="7" type="ORF">P5673_010308</name>
</gene>
<comment type="caution">
    <text evidence="7">The sequence shown here is derived from an EMBL/GenBank/DDBJ whole genome shotgun (WGS) entry which is preliminary data.</text>
</comment>
<feature type="region of interest" description="Disordered" evidence="5">
    <location>
        <begin position="626"/>
        <end position="868"/>
    </location>
</feature>
<feature type="compositionally biased region" description="Basic and acidic residues" evidence="5">
    <location>
        <begin position="823"/>
        <end position="834"/>
    </location>
</feature>
<name>A0AAD9QRF3_ACRCE</name>
<feature type="repeat" description="ANK" evidence="3">
    <location>
        <begin position="952"/>
        <end position="984"/>
    </location>
</feature>
<reference evidence="7" key="1">
    <citation type="journal article" date="2023" name="G3 (Bethesda)">
        <title>Whole genome assembly and annotation of the endangered Caribbean coral Acropora cervicornis.</title>
        <authorList>
            <person name="Selwyn J.D."/>
            <person name="Vollmer S.V."/>
        </authorList>
    </citation>
    <scope>NUCLEOTIDE SEQUENCE</scope>
    <source>
        <strain evidence="7">K2</strain>
    </source>
</reference>
<evidence type="ECO:0000256" key="3">
    <source>
        <dbReference type="PROSITE-ProRule" id="PRU00023"/>
    </source>
</evidence>
<dbReference type="PANTHER" id="PTHR24171:SF9">
    <property type="entry name" value="ANKYRIN REPEAT DOMAIN-CONTAINING PROTEIN 39"/>
    <property type="match status" value="1"/>
</dbReference>
<feature type="region of interest" description="Disordered" evidence="5">
    <location>
        <begin position="40"/>
        <end position="60"/>
    </location>
</feature>
<feature type="compositionally biased region" description="Basic and acidic residues" evidence="5">
    <location>
        <begin position="692"/>
        <end position="708"/>
    </location>
</feature>
<feature type="repeat" description="ANK" evidence="3">
    <location>
        <begin position="1018"/>
        <end position="1050"/>
    </location>
</feature>
<feature type="repeat" description="ANK" evidence="3">
    <location>
        <begin position="919"/>
        <end position="951"/>
    </location>
</feature>
<dbReference type="AlphaFoldDB" id="A0AAD9QRF3"/>
<feature type="compositionally biased region" description="Acidic residues" evidence="5">
    <location>
        <begin position="709"/>
        <end position="718"/>
    </location>
</feature>
<evidence type="ECO:0000259" key="6">
    <source>
        <dbReference type="PROSITE" id="PS50095"/>
    </source>
</evidence>
<feature type="domain" description="PLAT" evidence="6">
    <location>
        <begin position="479"/>
        <end position="598"/>
    </location>
</feature>
<reference evidence="7" key="2">
    <citation type="journal article" date="2023" name="Science">
        <title>Genomic signatures of disease resistance in endangered staghorn corals.</title>
        <authorList>
            <person name="Vollmer S.V."/>
            <person name="Selwyn J.D."/>
            <person name="Despard B.A."/>
            <person name="Roesel C.L."/>
        </authorList>
    </citation>
    <scope>NUCLEOTIDE SEQUENCE</scope>
    <source>
        <strain evidence="7">K2</strain>
    </source>
</reference>
<protein>
    <submittedName>
        <fullName evidence="7">Lipoxygenase homology domain-containing protein 1</fullName>
    </submittedName>
</protein>
<dbReference type="Proteomes" id="UP001249851">
    <property type="component" value="Unassembled WGS sequence"/>
</dbReference>
<feature type="region of interest" description="Disordered" evidence="5">
    <location>
        <begin position="1"/>
        <end position="27"/>
    </location>
</feature>
<dbReference type="EMBL" id="JARQWQ010000018">
    <property type="protein sequence ID" value="KAK2565989.1"/>
    <property type="molecule type" value="Genomic_DNA"/>
</dbReference>
<feature type="region of interest" description="Disordered" evidence="5">
    <location>
        <begin position="209"/>
        <end position="312"/>
    </location>
</feature>
<dbReference type="InterPro" id="IPR002110">
    <property type="entry name" value="Ankyrin_rpt"/>
</dbReference>
<dbReference type="PROSITE" id="PS50088">
    <property type="entry name" value="ANK_REPEAT"/>
    <property type="match status" value="4"/>
</dbReference>
<keyword evidence="1" id="KW-0677">Repeat</keyword>
<dbReference type="PROSITE" id="PS50297">
    <property type="entry name" value="ANK_REP_REGION"/>
    <property type="match status" value="3"/>
</dbReference>
<keyword evidence="8" id="KW-1185">Reference proteome</keyword>
<feature type="compositionally biased region" description="Basic and acidic residues" evidence="5">
    <location>
        <begin position="1123"/>
        <end position="1145"/>
    </location>
</feature>
<feature type="region of interest" description="Disordered" evidence="5">
    <location>
        <begin position="154"/>
        <end position="188"/>
    </location>
</feature>
<dbReference type="InterPro" id="IPR036392">
    <property type="entry name" value="PLAT/LH2_dom_sf"/>
</dbReference>
<dbReference type="Gene3D" id="1.25.40.20">
    <property type="entry name" value="Ankyrin repeat-containing domain"/>
    <property type="match status" value="1"/>
</dbReference>
<feature type="compositionally biased region" description="Polar residues" evidence="5">
    <location>
        <begin position="1111"/>
        <end position="1121"/>
    </location>
</feature>
<feature type="compositionally biased region" description="Acidic residues" evidence="5">
    <location>
        <begin position="793"/>
        <end position="819"/>
    </location>
</feature>
<dbReference type="Pfam" id="PF01477">
    <property type="entry name" value="PLAT"/>
    <property type="match status" value="1"/>
</dbReference>
<dbReference type="PROSITE" id="PS50095">
    <property type="entry name" value="PLAT"/>
    <property type="match status" value="1"/>
</dbReference>
<sequence>MPSETLVLTASPLGPRTNSPVSGSTLTMTTGKYYLDVQRREDGFDLSGPQLPQQDPVPLRAGPTLSYDGIHDRSLKHYFRSNSIKGQLQKMHTVRNQESREGAVRGFMDETMASVDYRLKPGPISPYALPQTITPSPPPHRPRALLPVDQYMRTKRGAKQRKCPPNVVGKPRRILRHSPPQHVSRDERERLVNMASKLIVATETVALPTTKKQSKGFQTSEKDLPRLPRGKQQKAAAKFSSDSECSRRVSRQPAPPKGKRRSGSAPHRRTESTFFRSSSTDRGKRSRSGVNVVMPGRSHSDADEEGEGEEHLRSLVGQINLEERDSSVIASWRQSEDFISPKASISTRKSQASGTEEDSIYDNEEFDSAESPGLSSTRATPRLSWMEQEHEMIDMSTQTVVHSGTQTIREDHENLDPLKRYVFLPRHPPVQRNSSQEVLEVGVSTETATVGASTADIPTSTPITAETQTRNRDLEPKVLTYEVYVLTGDKLGAGTKAVVKLTLFGEYGNSGERPLLRSRTHRTKFQRGQVDVFVIDSVFLGKLLTIRIGHSETKLGYGWFLDKVFIKEGPEATRAFEFRCSRWLSPRDDDGQIVRDLPVSDVFPASHLVAVLPRIDERRDDDFYKSHSESESFSSGEDEDFPSPDLREVRKKSRRKDDSLKVKPPPEAPVPALEKSREDGFLAVNAESLLDASERQDQPDDNKFFELEDKNEESEGELSDSRKRSIDEESSNESEEERNNDKAPDNRKLVSNAVSSFKGTGRKAKSARRESESEEEQQLEKEDGKEAEKIEKEEEGEEGKSEEDENEKDEEDKEEEEEPQVTRVKEKEEGIKADEMEEEEEEEPRVEFSGDTKPQQERERPVSAQSDDFVDGFRAGIRAKHEKERQRSSIHDAAKNGDIDRIKELINVVPEMKNKMNERGMNPLHIAAANGRLDCVKWLAVSGVDLAEETPTGYTAMHLAAMNGHVNCMMILSAMGSTLSCRTVDELTPLHLACMSGYVECVKWLVANRAKVDVVDSNGRTPLDIAEEYEHEDLVKLLKNLKKELTRQDSTLAQLMTSERKRRKSFDSMGSDQDVAPSKVSDSGVGGLESGEESWISDTEEDVIMEGTKDAQPNSASSQRPGSARERADSGSRARTDAITTIEDKKKNFEKQQKIMKKQNSSFLDSIRMEVENDEEF</sequence>
<evidence type="ECO:0000313" key="7">
    <source>
        <dbReference type="EMBL" id="KAK2565989.1"/>
    </source>
</evidence>
<dbReference type="InterPro" id="IPR036770">
    <property type="entry name" value="Ankyrin_rpt-contain_sf"/>
</dbReference>
<feature type="compositionally biased region" description="Acidic residues" evidence="5">
    <location>
        <begin position="835"/>
        <end position="844"/>
    </location>
</feature>
<dbReference type="InterPro" id="IPR001024">
    <property type="entry name" value="PLAT/LH2_dom"/>
</dbReference>
<dbReference type="CDD" id="cd01756">
    <property type="entry name" value="PLAT_repeat"/>
    <property type="match status" value="1"/>
</dbReference>
<evidence type="ECO:0000256" key="1">
    <source>
        <dbReference type="ARBA" id="ARBA00022737"/>
    </source>
</evidence>
<dbReference type="PANTHER" id="PTHR24171">
    <property type="entry name" value="ANKYRIN REPEAT DOMAIN-CONTAINING PROTEIN 39-RELATED"/>
    <property type="match status" value="1"/>
</dbReference>